<evidence type="ECO:0000313" key="2">
    <source>
        <dbReference type="EMBL" id="THU43494.1"/>
    </source>
</evidence>
<reference evidence="1 3" key="1">
    <citation type="journal article" date="2019" name="Nat. Plants">
        <title>Genome sequencing of Musa balbisiana reveals subgenome evolution and function divergence in polyploid bananas.</title>
        <authorList>
            <person name="Yao X."/>
        </authorList>
    </citation>
    <scope>NUCLEOTIDE SEQUENCE [LARGE SCALE GENOMIC DNA]</scope>
    <source>
        <strain evidence="3">cv. DH-PKW</strain>
        <strain evidence="1">DH-PKW</strain>
        <tissue evidence="1">Leaves</tissue>
    </source>
</reference>
<dbReference type="AlphaFoldDB" id="A0A4S8I636"/>
<protein>
    <submittedName>
        <fullName evidence="1">Uncharacterized protein</fullName>
    </submittedName>
</protein>
<keyword evidence="3" id="KW-1185">Reference proteome</keyword>
<accession>A0A4S8I636</accession>
<gene>
    <name evidence="1" type="ORF">C4D60_Mb00t00970</name>
    <name evidence="2" type="ORF">C4D60_Mb00t02040</name>
</gene>
<proteinExistence type="predicted"/>
<dbReference type="EMBL" id="PYDT01000082">
    <property type="protein sequence ID" value="THU43494.1"/>
    <property type="molecule type" value="Genomic_DNA"/>
</dbReference>
<dbReference type="EMBL" id="PYDT01000115">
    <property type="protein sequence ID" value="THU43358.1"/>
    <property type="molecule type" value="Genomic_DNA"/>
</dbReference>
<sequence length="99" mass="11711">MGVFRKNWLFQLDSYSRTRGKKHFYYRRVPITFDQRTVRLQSVGKALDLGKNGRRSNLSSEDAVLISERLVSEDINKDLNTQIYSIQNSCYKPRTRKNH</sequence>
<name>A0A4S8I636_MUSBA</name>
<organism evidence="1 3">
    <name type="scientific">Musa balbisiana</name>
    <name type="common">Banana</name>
    <dbReference type="NCBI Taxonomy" id="52838"/>
    <lineage>
        <taxon>Eukaryota</taxon>
        <taxon>Viridiplantae</taxon>
        <taxon>Streptophyta</taxon>
        <taxon>Embryophyta</taxon>
        <taxon>Tracheophyta</taxon>
        <taxon>Spermatophyta</taxon>
        <taxon>Magnoliopsida</taxon>
        <taxon>Liliopsida</taxon>
        <taxon>Zingiberales</taxon>
        <taxon>Musaceae</taxon>
        <taxon>Musa</taxon>
    </lineage>
</organism>
<evidence type="ECO:0000313" key="1">
    <source>
        <dbReference type="EMBL" id="THU43358.1"/>
    </source>
</evidence>
<dbReference type="Proteomes" id="UP000317650">
    <property type="component" value="Unassembled WGS sequence"/>
</dbReference>
<comment type="caution">
    <text evidence="1">The sequence shown here is derived from an EMBL/GenBank/DDBJ whole genome shotgun (WGS) entry which is preliminary data.</text>
</comment>
<evidence type="ECO:0000313" key="3">
    <source>
        <dbReference type="Proteomes" id="UP000317650"/>
    </source>
</evidence>